<feature type="coiled-coil region" evidence="1">
    <location>
        <begin position="75"/>
        <end position="102"/>
    </location>
</feature>
<dbReference type="EMBL" id="LBYC01000007">
    <property type="protein sequence ID" value="KKR43191.1"/>
    <property type="molecule type" value="Genomic_DNA"/>
</dbReference>
<gene>
    <name evidence="5" type="ORF">UT78_C0007G0044</name>
</gene>
<evidence type="ECO:0000313" key="6">
    <source>
        <dbReference type="Proteomes" id="UP000034301"/>
    </source>
</evidence>
<dbReference type="InterPro" id="IPR036365">
    <property type="entry name" value="PGBD-like_sf"/>
</dbReference>
<keyword evidence="3" id="KW-0472">Membrane</keyword>
<dbReference type="InterPro" id="IPR036366">
    <property type="entry name" value="PGBDSf"/>
</dbReference>
<feature type="region of interest" description="Disordered" evidence="2">
    <location>
        <begin position="102"/>
        <end position="122"/>
    </location>
</feature>
<accession>A0A0G0R0G0</accession>
<dbReference type="SUPFAM" id="SSF47090">
    <property type="entry name" value="PGBD-like"/>
    <property type="match status" value="1"/>
</dbReference>
<evidence type="ECO:0000256" key="2">
    <source>
        <dbReference type="SAM" id="MobiDB-lite"/>
    </source>
</evidence>
<sequence length="212" mass="24140">MVVKINKYKRELFSCFITDIEALYHKQFFCYTNKAMENFKFILISIIIIAGMSLLGYWAVRTLEPGDAFVSKQKQIALEEKNKELEKEVRTLKNQLAALQPKEEEKPVVTPTTPSTPTKPTTVTYKHQSLISDLQKIVTDKVFMKEGSQGTRVGTVQTFLNIYNKTSKKVDNDFGAGTKTDLIIFQKAEKITADGEAGPTTFQKMIDWLKKQ</sequence>
<evidence type="ECO:0000313" key="5">
    <source>
        <dbReference type="EMBL" id="KKR43191.1"/>
    </source>
</evidence>
<name>A0A0G0R0G0_9BACT</name>
<evidence type="ECO:0000256" key="3">
    <source>
        <dbReference type="SAM" id="Phobius"/>
    </source>
</evidence>
<feature type="compositionally biased region" description="Low complexity" evidence="2">
    <location>
        <begin position="108"/>
        <end position="122"/>
    </location>
</feature>
<evidence type="ECO:0000256" key="1">
    <source>
        <dbReference type="SAM" id="Coils"/>
    </source>
</evidence>
<feature type="transmembrane region" description="Helical" evidence="3">
    <location>
        <begin position="41"/>
        <end position="60"/>
    </location>
</feature>
<comment type="caution">
    <text evidence="5">The sequence shown here is derived from an EMBL/GenBank/DDBJ whole genome shotgun (WGS) entry which is preliminary data.</text>
</comment>
<dbReference type="AlphaFoldDB" id="A0A0G0R0G0"/>
<proteinExistence type="predicted"/>
<organism evidence="5 6">
    <name type="scientific">Candidatus Nomurabacteria bacterium GW2011_GWF2_40_12</name>
    <dbReference type="NCBI Taxonomy" id="1618776"/>
    <lineage>
        <taxon>Bacteria</taxon>
        <taxon>Candidatus Nomuraibacteriota</taxon>
    </lineage>
</organism>
<reference evidence="5 6" key="1">
    <citation type="journal article" date="2015" name="Nature">
        <title>rRNA introns, odd ribosomes, and small enigmatic genomes across a large radiation of phyla.</title>
        <authorList>
            <person name="Brown C.T."/>
            <person name="Hug L.A."/>
            <person name="Thomas B.C."/>
            <person name="Sharon I."/>
            <person name="Castelle C.J."/>
            <person name="Singh A."/>
            <person name="Wilkins M.J."/>
            <person name="Williams K.H."/>
            <person name="Banfield J.F."/>
        </authorList>
    </citation>
    <scope>NUCLEOTIDE SEQUENCE [LARGE SCALE GENOMIC DNA]</scope>
</reference>
<keyword evidence="3" id="KW-0812">Transmembrane</keyword>
<keyword evidence="1" id="KW-0175">Coiled coil</keyword>
<dbReference type="InterPro" id="IPR002477">
    <property type="entry name" value="Peptidoglycan-bd-like"/>
</dbReference>
<dbReference type="Pfam" id="PF01471">
    <property type="entry name" value="PG_binding_1"/>
    <property type="match status" value="1"/>
</dbReference>
<protein>
    <submittedName>
        <fullName evidence="5">N-acetylmuramoyl-L-alanine amidase cwlL</fullName>
    </submittedName>
</protein>
<feature type="domain" description="Peptidoglycan binding-like" evidence="4">
    <location>
        <begin position="150"/>
        <end position="205"/>
    </location>
</feature>
<dbReference type="Gene3D" id="1.10.101.10">
    <property type="entry name" value="PGBD-like superfamily/PGBD"/>
    <property type="match status" value="1"/>
</dbReference>
<dbReference type="Proteomes" id="UP000034301">
    <property type="component" value="Unassembled WGS sequence"/>
</dbReference>
<keyword evidence="3" id="KW-1133">Transmembrane helix</keyword>
<evidence type="ECO:0000259" key="4">
    <source>
        <dbReference type="Pfam" id="PF01471"/>
    </source>
</evidence>